<dbReference type="Gene3D" id="3.30.40.10">
    <property type="entry name" value="Zinc/RING finger domain, C3HC4 (zinc finger)"/>
    <property type="match status" value="1"/>
</dbReference>
<dbReference type="InterPro" id="IPR011011">
    <property type="entry name" value="Znf_FYVE_PHD"/>
</dbReference>
<evidence type="ECO:0000313" key="4">
    <source>
        <dbReference type="Proteomes" id="UP001158576"/>
    </source>
</evidence>
<feature type="region of interest" description="Disordered" evidence="1">
    <location>
        <begin position="116"/>
        <end position="514"/>
    </location>
</feature>
<feature type="compositionally biased region" description="Low complexity" evidence="1">
    <location>
        <begin position="929"/>
        <end position="947"/>
    </location>
</feature>
<feature type="compositionally biased region" description="Low complexity" evidence="1">
    <location>
        <begin position="992"/>
        <end position="1008"/>
    </location>
</feature>
<dbReference type="InterPro" id="IPR010911">
    <property type="entry name" value="Rab_BD"/>
</dbReference>
<dbReference type="SUPFAM" id="SSF57903">
    <property type="entry name" value="FYVE/PHD zinc finger"/>
    <property type="match status" value="1"/>
</dbReference>
<feature type="compositionally biased region" description="Basic and acidic residues" evidence="1">
    <location>
        <begin position="526"/>
        <end position="536"/>
    </location>
</feature>
<feature type="region of interest" description="Disordered" evidence="1">
    <location>
        <begin position="973"/>
        <end position="1008"/>
    </location>
</feature>
<dbReference type="PROSITE" id="PS50916">
    <property type="entry name" value="RABBD"/>
    <property type="match status" value="1"/>
</dbReference>
<feature type="compositionally biased region" description="Polar residues" evidence="1">
    <location>
        <begin position="216"/>
        <end position="232"/>
    </location>
</feature>
<dbReference type="InterPro" id="IPR013083">
    <property type="entry name" value="Znf_RING/FYVE/PHD"/>
</dbReference>
<dbReference type="PANTHER" id="PTHR12157">
    <property type="entry name" value="REGULATING SYNAPTIC MEMBRANE EXOCYTOSIS PROTEIN"/>
    <property type="match status" value="1"/>
</dbReference>
<feature type="compositionally biased region" description="Pro residues" evidence="1">
    <location>
        <begin position="248"/>
        <end position="260"/>
    </location>
</feature>
<feature type="compositionally biased region" description="Polar residues" evidence="1">
    <location>
        <begin position="379"/>
        <end position="390"/>
    </location>
</feature>
<feature type="compositionally biased region" description="Polar residues" evidence="1">
    <location>
        <begin position="279"/>
        <end position="291"/>
    </location>
</feature>
<reference evidence="3 4" key="1">
    <citation type="submission" date="2021-04" db="EMBL/GenBank/DDBJ databases">
        <authorList>
            <person name="Bliznina A."/>
        </authorList>
    </citation>
    <scope>NUCLEOTIDE SEQUENCE [LARGE SCALE GENOMIC DNA]</scope>
</reference>
<feature type="compositionally biased region" description="Polar residues" evidence="1">
    <location>
        <begin position="139"/>
        <end position="167"/>
    </location>
</feature>
<evidence type="ECO:0000256" key="1">
    <source>
        <dbReference type="SAM" id="MobiDB-lite"/>
    </source>
</evidence>
<dbReference type="EMBL" id="OU015566">
    <property type="protein sequence ID" value="CAG5103104.1"/>
    <property type="molecule type" value="Genomic_DNA"/>
</dbReference>
<feature type="compositionally biased region" description="Low complexity" evidence="1">
    <location>
        <begin position="304"/>
        <end position="347"/>
    </location>
</feature>
<feature type="region of interest" description="Disordered" evidence="1">
    <location>
        <begin position="526"/>
        <end position="570"/>
    </location>
</feature>
<dbReference type="InterPro" id="IPR039032">
    <property type="entry name" value="Rim-like"/>
</dbReference>
<accession>A0ABN7SM39</accession>
<name>A0ABN7SM39_OIKDI</name>
<feature type="compositionally biased region" description="Basic and acidic residues" evidence="1">
    <location>
        <begin position="699"/>
        <end position="710"/>
    </location>
</feature>
<dbReference type="Proteomes" id="UP001158576">
    <property type="component" value="Chromosome 1"/>
</dbReference>
<gene>
    <name evidence="3" type="ORF">OKIOD_LOCUS9382</name>
</gene>
<organism evidence="3 4">
    <name type="scientific">Oikopleura dioica</name>
    <name type="common">Tunicate</name>
    <dbReference type="NCBI Taxonomy" id="34765"/>
    <lineage>
        <taxon>Eukaryota</taxon>
        <taxon>Metazoa</taxon>
        <taxon>Chordata</taxon>
        <taxon>Tunicata</taxon>
        <taxon>Appendicularia</taxon>
        <taxon>Copelata</taxon>
        <taxon>Oikopleuridae</taxon>
        <taxon>Oikopleura</taxon>
    </lineage>
</organism>
<proteinExistence type="predicted"/>
<evidence type="ECO:0000313" key="3">
    <source>
        <dbReference type="EMBL" id="CAG5103104.1"/>
    </source>
</evidence>
<evidence type="ECO:0000259" key="2">
    <source>
        <dbReference type="PROSITE" id="PS50916"/>
    </source>
</evidence>
<feature type="compositionally biased region" description="Polar residues" evidence="1">
    <location>
        <begin position="481"/>
        <end position="497"/>
    </location>
</feature>
<feature type="compositionally biased region" description="Pro residues" evidence="1">
    <location>
        <begin position="170"/>
        <end position="181"/>
    </location>
</feature>
<sequence length="1171" mass="129816">MRPPEEDSALSGVDLSHLTEEERQIIMSVTMRATQVDQDREEKIRELEEEIASKEKIKSADNKPNNVNKCQCGLPSNTRCASCPDSICPKCAKISNGKKICNLCLKRNDLVAQSNEWIKKPGQMKSSQSDVPKMKTDQDFPSTQRRTNSLHGMNNARTPPGNPQNLKPTNPSPNPRPPNPGLPGQQASLQKPKPLPRGRSIDKTNENPSKPADPHSQGQPPATTSKVNQQQSELKKETTSQPATKPQNPQPAPSNSPQPPSIFKRQPSSGSIAGPPQPRSQVASRPQQNQKDSQRTSSQPPQPKASQQSQQPNQRNQPPQQRPPASQQPAPRQQPQRGGQQQQPQNRTVQKPPEPQPKSIFSSIFGSDPIPANPPPKTQAPQNRPQNRAQKQPPKEPSKQISSSSLFEQSSLPTFDLMPRKSASVSSNMADSQAPVGPPGNLKIDEKIKPPNYDLSPRKAKSIVPKSSQLSSPSPGPKSIFDTQPPSVQSSKSTEQNPVKIDSSADNLTEKNIDKKAEALSIVSEIEKMKQTENQRMKSNSGPQKLGPAETGSLKDHKEAQLNKFNSRISNQPVFPPNYLEFDSSDSSLGCDEDLALRKREFCDFPEPMKKLESPKIGENMSVLEMARQFNENDDSLPSSRNAFRHFDFEDDGEGDFENFGMSSSSTLSTKATYSGPLPLSHTLPKSQFDVPVSKKYDQFGRRKSDDEAKPINVASHESLRKTESQPLGGSADALDKVAQRATTSSSMVMKRTTSFEALKAVDSSYGSMKRSSSRKKDLTVIDPSSMAITKRGGAADPDTPIKRDSLTGTLSKCLFCGKGAMEKDSEYSSSRSNLNKIGAVARSSIAIQVQPVSRSSFTQVQAQRFSEATQTYRSYGIDQAIQVQMLSGQSQQPMVSQPRVAEPQALQINRAQGESVPRRQRGRHFSARSNRSRSSSNSRVSRRSSVYSDNEATEELSNCVRDLVQEVRELVNISRDPSPIQNHRYDQPQMSPSFPQQNAQQQQPFQQSQPVFQPIIQPQVIPQMIPIPQPYPISYPSHPPPPAHVTYYSSPLNPQNNHPPVHNPNLQPQFHVLQRPDSRRRLPEPPAGVAPVTLQPIGQANALELEHRMLSIKQRVEALDKEEKELDHRLKELQRKSCTDQGRSLHGYAYQDKHEARSSLPEAQQDHRFQ</sequence>
<keyword evidence="4" id="KW-1185">Reference proteome</keyword>
<feature type="domain" description="RabBD" evidence="2">
    <location>
        <begin position="12"/>
        <end position="121"/>
    </location>
</feature>
<dbReference type="PANTHER" id="PTHR12157:SF21">
    <property type="entry name" value="RAB3 INTERACTING MOLECULE, ISOFORM F"/>
    <property type="match status" value="1"/>
</dbReference>
<feature type="region of interest" description="Disordered" evidence="1">
    <location>
        <begin position="1134"/>
        <end position="1171"/>
    </location>
</feature>
<feature type="region of interest" description="Disordered" evidence="1">
    <location>
        <begin position="909"/>
        <end position="955"/>
    </location>
</feature>
<feature type="compositionally biased region" description="Low complexity" evidence="1">
    <location>
        <begin position="399"/>
        <end position="412"/>
    </location>
</feature>
<protein>
    <submittedName>
        <fullName evidence="3">Oidioi.mRNA.OKI2018_I69.chr1.g617.t1.cds</fullName>
    </submittedName>
</protein>
<feature type="region of interest" description="Disordered" evidence="1">
    <location>
        <begin position="699"/>
        <end position="734"/>
    </location>
</feature>